<keyword evidence="5" id="KW-1185">Reference proteome</keyword>
<evidence type="ECO:0000313" key="5">
    <source>
        <dbReference type="Proteomes" id="UP001166304"/>
    </source>
</evidence>
<feature type="compositionally biased region" description="Basic and acidic residues" evidence="1">
    <location>
        <begin position="124"/>
        <end position="133"/>
    </location>
</feature>
<sequence>MTSLAMRTLHVLTVTVLVGGSAAAWYGYRSGAITDLAAADRFEWLFWTGIGALVLTGVGNLGALGPPGPTTDWGRTLLVKLTLVVVLVCGSAVRTMVVVRAREAARPVADEGRESDGGPDDEGRDSPSSDPHRTVLSKAYGATTGLLLALVVLAEVLAHG</sequence>
<organism evidence="4 5">
    <name type="scientific">Haloarcula salina</name>
    <dbReference type="NCBI Taxonomy" id="1429914"/>
    <lineage>
        <taxon>Archaea</taxon>
        <taxon>Methanobacteriati</taxon>
        <taxon>Methanobacteriota</taxon>
        <taxon>Stenosarchaea group</taxon>
        <taxon>Halobacteria</taxon>
        <taxon>Halobacteriales</taxon>
        <taxon>Haloarculaceae</taxon>
        <taxon>Haloarcula</taxon>
    </lineage>
</organism>
<feature type="transmembrane region" description="Helical" evidence="2">
    <location>
        <begin position="44"/>
        <end position="65"/>
    </location>
</feature>
<dbReference type="AlphaFoldDB" id="A0AA41G3H0"/>
<accession>A0AA41G3H0</accession>
<evidence type="ECO:0000313" key="4">
    <source>
        <dbReference type="EMBL" id="MBV0903591.1"/>
    </source>
</evidence>
<comment type="caution">
    <text evidence="4">The sequence shown here is derived from an EMBL/GenBank/DDBJ whole genome shotgun (WGS) entry which is preliminary data.</text>
</comment>
<name>A0AA41G3H0_9EURY</name>
<feature type="transmembrane region" description="Helical" evidence="2">
    <location>
        <begin position="139"/>
        <end position="158"/>
    </location>
</feature>
<reference evidence="4" key="1">
    <citation type="submission" date="2021-06" db="EMBL/GenBank/DDBJ databases">
        <title>New haloarchaea isolates fom saline soil.</title>
        <authorList>
            <person name="Duran-Viseras A."/>
            <person name="Sanchez-Porro C.S."/>
            <person name="Ventosa A."/>
        </authorList>
    </citation>
    <scope>NUCLEOTIDE SEQUENCE</scope>
    <source>
        <strain evidence="4">JCM 18369</strain>
    </source>
</reference>
<dbReference type="InterPro" id="IPR008457">
    <property type="entry name" value="Cu-R_CopD_dom"/>
</dbReference>
<keyword evidence="2" id="KW-0472">Membrane</keyword>
<evidence type="ECO:0000259" key="3">
    <source>
        <dbReference type="Pfam" id="PF05425"/>
    </source>
</evidence>
<evidence type="ECO:0000256" key="1">
    <source>
        <dbReference type="SAM" id="MobiDB-lite"/>
    </source>
</evidence>
<keyword evidence="2" id="KW-0812">Transmembrane</keyword>
<feature type="transmembrane region" description="Helical" evidence="2">
    <location>
        <begin position="77"/>
        <end position="97"/>
    </location>
</feature>
<dbReference type="Proteomes" id="UP001166304">
    <property type="component" value="Unassembled WGS sequence"/>
</dbReference>
<evidence type="ECO:0000256" key="2">
    <source>
        <dbReference type="SAM" id="Phobius"/>
    </source>
</evidence>
<protein>
    <submittedName>
        <fullName evidence="4">CopD family protein</fullName>
    </submittedName>
</protein>
<feature type="domain" description="Copper resistance protein D" evidence="3">
    <location>
        <begin position="37"/>
        <end position="154"/>
    </location>
</feature>
<dbReference type="GO" id="GO:0016020">
    <property type="term" value="C:membrane"/>
    <property type="evidence" value="ECO:0007669"/>
    <property type="project" value="InterPro"/>
</dbReference>
<keyword evidence="2" id="KW-1133">Transmembrane helix</keyword>
<dbReference type="Pfam" id="PF05425">
    <property type="entry name" value="CopD"/>
    <property type="match status" value="1"/>
</dbReference>
<feature type="region of interest" description="Disordered" evidence="1">
    <location>
        <begin position="108"/>
        <end position="134"/>
    </location>
</feature>
<dbReference type="EMBL" id="JAHQXE010000006">
    <property type="protein sequence ID" value="MBV0903591.1"/>
    <property type="molecule type" value="Genomic_DNA"/>
</dbReference>
<proteinExistence type="predicted"/>
<gene>
    <name evidence="4" type="ORF">KTS37_17550</name>
</gene>